<comment type="caution">
    <text evidence="7">The sequence shown here is derived from an EMBL/GenBank/DDBJ whole genome shotgun (WGS) entry which is preliminary data.</text>
</comment>
<sequence>MRYLFFIISFCSIFYAKAQERIITNESQQWHTEPSKKVKFPKGAKVEKVKVNINHPLQEIYGFGGSFNALGYKALTLLPEQEQQQVMADLFSDEGTAFNLCRMPLGANDFSVRWYSFDEVNGDFELKHFNIEEDKKNLIPYIKFAKKYAPELQVWASPWSPPMWMKHNRHYGGRATNMHWGPLYGDNMEEVYANNRFIMEDRYLTTYANYFSKFISAYQQEGIEIYSVQPQNEVQANQFFPSCVWTPQDLHRFTEDYLIPTLSNDHPEVSVLYGTLNMDSVEYVDVLMKNSKAQGVGVQWDGIESIEYIKKNYPKFEIMQTESECNNGLNNWFTAEHTFDLLYTSFKQGANSYMYWNMILDDLGLSTWMWRQNSMISIDRYTQAVTYNPEYFIMKHFSHLIQKGAHMLSVDANKDLKVLAFQNPDGAITIVGGNTTDQDQYLKLDIDGKNHKVILPAHSILSLPFSQKINH</sequence>
<reference evidence="7 8" key="1">
    <citation type="submission" date="2021-12" db="EMBL/GenBank/DDBJ databases">
        <title>Genome sequencing of bacteria with rrn-lacking chromosome and rrn-plasmid.</title>
        <authorList>
            <person name="Anda M."/>
            <person name="Iwasaki W."/>
        </authorList>
    </citation>
    <scope>NUCLEOTIDE SEQUENCE [LARGE SCALE GENOMIC DNA]</scope>
    <source>
        <strain evidence="7 8">NBRC 15940</strain>
    </source>
</reference>
<dbReference type="Pfam" id="PF17189">
    <property type="entry name" value="Glyco_hydro_30C"/>
    <property type="match status" value="1"/>
</dbReference>
<keyword evidence="3 4" id="KW-0378">Hydrolase</keyword>
<dbReference type="InterPro" id="IPR001139">
    <property type="entry name" value="Glyco_hydro_30"/>
</dbReference>
<dbReference type="PRINTS" id="PR00843">
    <property type="entry name" value="GLHYDRLASE30"/>
</dbReference>
<organism evidence="7 8">
    <name type="scientific">Persicobacter diffluens</name>
    <dbReference type="NCBI Taxonomy" id="981"/>
    <lineage>
        <taxon>Bacteria</taxon>
        <taxon>Pseudomonadati</taxon>
        <taxon>Bacteroidota</taxon>
        <taxon>Cytophagia</taxon>
        <taxon>Cytophagales</taxon>
        <taxon>Persicobacteraceae</taxon>
        <taxon>Persicobacter</taxon>
    </lineage>
</organism>
<keyword evidence="4" id="KW-0326">Glycosidase</keyword>
<proteinExistence type="inferred from homology"/>
<feature type="domain" description="Glycosyl hydrolase family 30 TIM-barrel" evidence="5">
    <location>
        <begin position="60"/>
        <end position="401"/>
    </location>
</feature>
<dbReference type="GO" id="GO:0004348">
    <property type="term" value="F:glucosylceramidase activity"/>
    <property type="evidence" value="ECO:0007669"/>
    <property type="project" value="InterPro"/>
</dbReference>
<dbReference type="InterPro" id="IPR033453">
    <property type="entry name" value="Glyco_hydro_30_TIM-barrel"/>
</dbReference>
<comment type="similarity">
    <text evidence="1 4">Belongs to the glycosyl hydrolase 30 family.</text>
</comment>
<dbReference type="InterPro" id="IPR013780">
    <property type="entry name" value="Glyco_hydro_b"/>
</dbReference>
<evidence type="ECO:0000256" key="4">
    <source>
        <dbReference type="RuleBase" id="RU361188"/>
    </source>
</evidence>
<dbReference type="AlphaFoldDB" id="A0AAN4W3X9"/>
<dbReference type="EMBL" id="BQKE01000004">
    <property type="protein sequence ID" value="GJM64095.1"/>
    <property type="molecule type" value="Genomic_DNA"/>
</dbReference>
<dbReference type="SUPFAM" id="SSF51445">
    <property type="entry name" value="(Trans)glycosidases"/>
    <property type="match status" value="1"/>
</dbReference>
<feature type="domain" description="Glycosyl hydrolase family 30 beta sandwich" evidence="6">
    <location>
        <begin position="412"/>
        <end position="462"/>
    </location>
</feature>
<protein>
    <submittedName>
        <fullName evidence="7">Glycosyl hydrolase</fullName>
    </submittedName>
</protein>
<dbReference type="GO" id="GO:0016020">
    <property type="term" value="C:membrane"/>
    <property type="evidence" value="ECO:0007669"/>
    <property type="project" value="GOC"/>
</dbReference>
<evidence type="ECO:0000256" key="3">
    <source>
        <dbReference type="ARBA" id="ARBA00022801"/>
    </source>
</evidence>
<keyword evidence="2" id="KW-0732">Signal</keyword>
<dbReference type="GO" id="GO:0006680">
    <property type="term" value="P:glucosylceramide catabolic process"/>
    <property type="evidence" value="ECO:0007669"/>
    <property type="project" value="TreeGrafter"/>
</dbReference>
<accession>A0AAN4W3X9</accession>
<dbReference type="Pfam" id="PF02055">
    <property type="entry name" value="Glyco_hydro_30"/>
    <property type="match status" value="1"/>
</dbReference>
<evidence type="ECO:0000259" key="6">
    <source>
        <dbReference type="Pfam" id="PF17189"/>
    </source>
</evidence>
<name>A0AAN4W3X9_9BACT</name>
<dbReference type="RefSeq" id="WP_338239180.1">
    <property type="nucleotide sequence ID" value="NZ_BQKE01000004.1"/>
</dbReference>
<evidence type="ECO:0000256" key="1">
    <source>
        <dbReference type="ARBA" id="ARBA00005382"/>
    </source>
</evidence>
<dbReference type="Gene3D" id="3.20.20.80">
    <property type="entry name" value="Glycosidases"/>
    <property type="match status" value="1"/>
</dbReference>
<evidence type="ECO:0000313" key="8">
    <source>
        <dbReference type="Proteomes" id="UP001310022"/>
    </source>
</evidence>
<dbReference type="InterPro" id="IPR033452">
    <property type="entry name" value="GH30_C"/>
</dbReference>
<dbReference type="Proteomes" id="UP001310022">
    <property type="component" value="Unassembled WGS sequence"/>
</dbReference>
<gene>
    <name evidence="7" type="ORF">PEDI_46470</name>
</gene>
<evidence type="ECO:0000256" key="2">
    <source>
        <dbReference type="ARBA" id="ARBA00022729"/>
    </source>
</evidence>
<dbReference type="InterPro" id="IPR017853">
    <property type="entry name" value="GH"/>
</dbReference>
<dbReference type="PANTHER" id="PTHR11069">
    <property type="entry name" value="GLUCOSYLCERAMIDASE"/>
    <property type="match status" value="1"/>
</dbReference>
<evidence type="ECO:0000259" key="5">
    <source>
        <dbReference type="Pfam" id="PF02055"/>
    </source>
</evidence>
<dbReference type="Gene3D" id="2.60.40.1180">
    <property type="entry name" value="Golgi alpha-mannosidase II"/>
    <property type="match status" value="1"/>
</dbReference>
<dbReference type="PANTHER" id="PTHR11069:SF23">
    <property type="entry name" value="LYSOSOMAL ACID GLUCOSYLCERAMIDASE"/>
    <property type="match status" value="1"/>
</dbReference>
<keyword evidence="8" id="KW-1185">Reference proteome</keyword>
<evidence type="ECO:0000313" key="7">
    <source>
        <dbReference type="EMBL" id="GJM64095.1"/>
    </source>
</evidence>